<reference evidence="2 3" key="1">
    <citation type="journal article" date="2024" name="J Genomics">
        <title>Draft genome sequencing and assembly of Favolaschia claudopus CIRM-BRFM 2984 isolated from oak limbs.</title>
        <authorList>
            <person name="Navarro D."/>
            <person name="Drula E."/>
            <person name="Chaduli D."/>
            <person name="Cazenave R."/>
            <person name="Ahrendt S."/>
            <person name="Wang J."/>
            <person name="Lipzen A."/>
            <person name="Daum C."/>
            <person name="Barry K."/>
            <person name="Grigoriev I.V."/>
            <person name="Favel A."/>
            <person name="Rosso M.N."/>
            <person name="Martin F."/>
        </authorList>
    </citation>
    <scope>NUCLEOTIDE SEQUENCE [LARGE SCALE GENOMIC DNA]</scope>
    <source>
        <strain evidence="2 3">CIRM-BRFM 2984</strain>
    </source>
</reference>
<keyword evidence="3" id="KW-1185">Reference proteome</keyword>
<sequence>MPPLTWPIYASRLLLAIDSRTSSWRHTLPLVLLEKWSMLYRIHAWYLRKIQVPLPDRRYNESQATRSQEAERLGVVQTARNQETRTNVGRVGEKERRERAGWRGKRKRRSSSTEIVFIAKYKIL</sequence>
<accession>A0AAW0CQR2</accession>
<evidence type="ECO:0000313" key="3">
    <source>
        <dbReference type="Proteomes" id="UP001362999"/>
    </source>
</evidence>
<proteinExistence type="predicted"/>
<organism evidence="2 3">
    <name type="scientific">Favolaschia claudopus</name>
    <dbReference type="NCBI Taxonomy" id="2862362"/>
    <lineage>
        <taxon>Eukaryota</taxon>
        <taxon>Fungi</taxon>
        <taxon>Dikarya</taxon>
        <taxon>Basidiomycota</taxon>
        <taxon>Agaricomycotina</taxon>
        <taxon>Agaricomycetes</taxon>
        <taxon>Agaricomycetidae</taxon>
        <taxon>Agaricales</taxon>
        <taxon>Marasmiineae</taxon>
        <taxon>Mycenaceae</taxon>
        <taxon>Favolaschia</taxon>
    </lineage>
</organism>
<evidence type="ECO:0000256" key="1">
    <source>
        <dbReference type="SAM" id="MobiDB-lite"/>
    </source>
</evidence>
<feature type="compositionally biased region" description="Basic and acidic residues" evidence="1">
    <location>
        <begin position="91"/>
        <end position="101"/>
    </location>
</feature>
<comment type="caution">
    <text evidence="2">The sequence shown here is derived from an EMBL/GenBank/DDBJ whole genome shotgun (WGS) entry which is preliminary data.</text>
</comment>
<dbReference type="Proteomes" id="UP001362999">
    <property type="component" value="Unassembled WGS sequence"/>
</dbReference>
<protein>
    <submittedName>
        <fullName evidence="2">Uncharacterized protein</fullName>
    </submittedName>
</protein>
<feature type="region of interest" description="Disordered" evidence="1">
    <location>
        <begin position="81"/>
        <end position="110"/>
    </location>
</feature>
<dbReference type="AlphaFoldDB" id="A0AAW0CQR2"/>
<gene>
    <name evidence="2" type="ORF">R3P38DRAFT_2768527</name>
</gene>
<dbReference type="EMBL" id="JAWWNJ010000014">
    <property type="protein sequence ID" value="KAK7041143.1"/>
    <property type="molecule type" value="Genomic_DNA"/>
</dbReference>
<name>A0AAW0CQR2_9AGAR</name>
<evidence type="ECO:0000313" key="2">
    <source>
        <dbReference type="EMBL" id="KAK7041143.1"/>
    </source>
</evidence>